<dbReference type="Proteomes" id="UP000308891">
    <property type="component" value="Unassembled WGS sequence"/>
</dbReference>
<dbReference type="SUPFAM" id="SSF50199">
    <property type="entry name" value="Staphylococcal nuclease"/>
    <property type="match status" value="1"/>
</dbReference>
<dbReference type="GO" id="GO:0003676">
    <property type="term" value="F:nucleic acid binding"/>
    <property type="evidence" value="ECO:0007669"/>
    <property type="project" value="InterPro"/>
</dbReference>
<dbReference type="InterPro" id="IPR035437">
    <property type="entry name" value="SNase_OB-fold_sf"/>
</dbReference>
<dbReference type="PROSITE" id="PS01123">
    <property type="entry name" value="TNASE_1"/>
    <property type="match status" value="1"/>
</dbReference>
<dbReference type="PROSITE" id="PS50830">
    <property type="entry name" value="TNASE_3"/>
    <property type="match status" value="1"/>
</dbReference>
<dbReference type="Pfam" id="PF00565">
    <property type="entry name" value="SNase"/>
    <property type="match status" value="1"/>
</dbReference>
<dbReference type="PANTHER" id="PTHR12302">
    <property type="entry name" value="EBNA2 BINDING PROTEIN P100"/>
    <property type="match status" value="1"/>
</dbReference>
<keyword evidence="3" id="KW-1185">Reference proteome</keyword>
<accession>A0A4T0V6J9</accession>
<proteinExistence type="predicted"/>
<evidence type="ECO:0000313" key="2">
    <source>
        <dbReference type="EMBL" id="TIC87057.1"/>
    </source>
</evidence>
<dbReference type="Gene3D" id="2.40.50.90">
    <property type="match status" value="1"/>
</dbReference>
<dbReference type="InterPro" id="IPR002071">
    <property type="entry name" value="Thermonucl_AS"/>
</dbReference>
<dbReference type="SMART" id="SM00318">
    <property type="entry name" value="SNc"/>
    <property type="match status" value="1"/>
</dbReference>
<dbReference type="OrthoDB" id="9805504at2"/>
<protein>
    <recommendedName>
        <fullName evidence="1">TNase-like domain-containing protein</fullName>
    </recommendedName>
</protein>
<reference evidence="2 3" key="1">
    <citation type="submission" date="2019-04" db="EMBL/GenBank/DDBJ databases">
        <title>Crenobacter sp. nov.</title>
        <authorList>
            <person name="Shi S."/>
        </authorList>
    </citation>
    <scope>NUCLEOTIDE SEQUENCE [LARGE SCALE GENOMIC DNA]</scope>
    <source>
        <strain evidence="2 3">GY 70310</strain>
    </source>
</reference>
<dbReference type="EMBL" id="STGJ01000001">
    <property type="protein sequence ID" value="TIC87057.1"/>
    <property type="molecule type" value="Genomic_DNA"/>
</dbReference>
<evidence type="ECO:0000313" key="3">
    <source>
        <dbReference type="Proteomes" id="UP000308891"/>
    </source>
</evidence>
<organism evidence="2 3">
    <name type="scientific">Crenobacter intestini</name>
    <dbReference type="NCBI Taxonomy" id="2563443"/>
    <lineage>
        <taxon>Bacteria</taxon>
        <taxon>Pseudomonadati</taxon>
        <taxon>Pseudomonadota</taxon>
        <taxon>Betaproteobacteria</taxon>
        <taxon>Neisseriales</taxon>
        <taxon>Neisseriaceae</taxon>
        <taxon>Crenobacter</taxon>
    </lineage>
</organism>
<sequence length="180" mass="20263">MRRLLRLWSAAPLTRKLAAVAMLVAAVFVLWPHEAGQWRVAAVADGDTLRLLSPAGETVRARLQFVDAPELAQAGGPAARDVLLRLVRSGAIVWRKASTDAYGRELGSLEVAGEDVALALLGEGWAWHYRRYAQAEQPAADYRRYRQAEVAARQARRGLWVDPAAEPPWRWRQRHRDRRP</sequence>
<dbReference type="GO" id="GO:0004518">
    <property type="term" value="F:nuclease activity"/>
    <property type="evidence" value="ECO:0007669"/>
    <property type="project" value="InterPro"/>
</dbReference>
<evidence type="ECO:0000259" key="1">
    <source>
        <dbReference type="PROSITE" id="PS50830"/>
    </source>
</evidence>
<name>A0A4T0V6J9_9NEIS</name>
<feature type="domain" description="TNase-like" evidence="1">
    <location>
        <begin position="34"/>
        <end position="162"/>
    </location>
</feature>
<gene>
    <name evidence="2" type="ORF">E5K04_01165</name>
</gene>
<dbReference type="PANTHER" id="PTHR12302:SF26">
    <property type="entry name" value="BLR1266 PROTEIN"/>
    <property type="match status" value="1"/>
</dbReference>
<dbReference type="AlphaFoldDB" id="A0A4T0V6J9"/>
<comment type="caution">
    <text evidence="2">The sequence shown here is derived from an EMBL/GenBank/DDBJ whole genome shotgun (WGS) entry which is preliminary data.</text>
</comment>
<dbReference type="InterPro" id="IPR016071">
    <property type="entry name" value="Staphylococal_nuclease_OB-fold"/>
</dbReference>